<gene>
    <name evidence="3" type="ORF">QMA01_03975</name>
</gene>
<reference evidence="3 4" key="1">
    <citation type="submission" date="2023-03" db="EMBL/GenBank/DDBJ databases">
        <authorList>
            <person name="Uniacke-Lowe S."/>
            <person name="Ross P."/>
            <person name="Hill C."/>
        </authorList>
    </citation>
    <scope>NUCLEOTIDE SEQUENCE [LARGE SCALE GENOMIC DNA]</scope>
    <source>
        <strain evidence="3 4">APC 4016</strain>
    </source>
</reference>
<keyword evidence="1" id="KW-0472">Membrane</keyword>
<keyword evidence="4" id="KW-1185">Reference proteome</keyword>
<evidence type="ECO:0000256" key="2">
    <source>
        <dbReference type="SAM" id="SignalP"/>
    </source>
</evidence>
<feature type="signal peptide" evidence="2">
    <location>
        <begin position="1"/>
        <end position="20"/>
    </location>
</feature>
<dbReference type="EMBL" id="JASDCQ010000001">
    <property type="protein sequence ID" value="MDN3426444.1"/>
    <property type="molecule type" value="Genomic_DNA"/>
</dbReference>
<keyword evidence="1" id="KW-0812">Transmembrane</keyword>
<keyword evidence="1" id="KW-1133">Transmembrane helix</keyword>
<organism evidence="3 4">
    <name type="scientific">Planococcus notacanthi</name>
    <dbReference type="NCBI Taxonomy" id="3035188"/>
    <lineage>
        <taxon>Bacteria</taxon>
        <taxon>Bacillati</taxon>
        <taxon>Bacillota</taxon>
        <taxon>Bacilli</taxon>
        <taxon>Bacillales</taxon>
        <taxon>Caryophanaceae</taxon>
        <taxon>Planococcus</taxon>
    </lineage>
</organism>
<accession>A0ABT7ZH42</accession>
<dbReference type="Proteomes" id="UP001225873">
    <property type="component" value="Unassembled WGS sequence"/>
</dbReference>
<name>A0ABT7ZH42_9BACL</name>
<feature type="transmembrane region" description="Helical" evidence="1">
    <location>
        <begin position="251"/>
        <end position="270"/>
    </location>
</feature>
<evidence type="ECO:0000313" key="4">
    <source>
        <dbReference type="Proteomes" id="UP001225873"/>
    </source>
</evidence>
<evidence type="ECO:0000256" key="1">
    <source>
        <dbReference type="SAM" id="Phobius"/>
    </source>
</evidence>
<proteinExistence type="predicted"/>
<comment type="caution">
    <text evidence="3">The sequence shown here is derived from an EMBL/GenBank/DDBJ whole genome shotgun (WGS) entry which is preliminary data.</text>
</comment>
<keyword evidence="2" id="KW-0732">Signal</keyword>
<sequence length="278" mass="30468">MKKTMLLLCLSLFVSSQALAHVTNEETAYSDIALRQAAPDILLLDTVGIISTVEGSRDFRPQEPLLAAEFAEWMDHFPFEYQAVDSDAEGEVHFEDINRVLFDGQLEPEVPGKGITREEFAVFVAAHAETEIDGETLLSRAGFEKGPAGEITGVEQDGEGYQLTIGGKPYDVGAHPRIQSDSADPEVWAGMTVAESLMGPDRPDGQSEAGKTHQNQAIQFVVIERDIAEALTAETKDTAIKADVDPEAGRINWVTAVTILGVALFVYMIYRRNRKDIE</sequence>
<protein>
    <recommendedName>
        <fullName evidence="5">EF-hand domain-containing protein</fullName>
    </recommendedName>
</protein>
<dbReference type="RefSeq" id="WP_290214324.1">
    <property type="nucleotide sequence ID" value="NZ_JASDCQ010000001.1"/>
</dbReference>
<evidence type="ECO:0000313" key="3">
    <source>
        <dbReference type="EMBL" id="MDN3426444.1"/>
    </source>
</evidence>
<feature type="chain" id="PRO_5047138493" description="EF-hand domain-containing protein" evidence="2">
    <location>
        <begin position="21"/>
        <end position="278"/>
    </location>
</feature>
<evidence type="ECO:0008006" key="5">
    <source>
        <dbReference type="Google" id="ProtNLM"/>
    </source>
</evidence>